<keyword evidence="1" id="KW-0808">Transferase</keyword>
<dbReference type="PANTHER" id="PTHR46401:SF2">
    <property type="entry name" value="GLYCOSYLTRANSFERASE WBBK-RELATED"/>
    <property type="match status" value="1"/>
</dbReference>
<comment type="caution">
    <text evidence="4">The sequence shown here is derived from an EMBL/GenBank/DDBJ whole genome shotgun (WGS) entry which is preliminary data.</text>
</comment>
<dbReference type="Gene3D" id="3.40.50.2000">
    <property type="entry name" value="Glycogen Phosphorylase B"/>
    <property type="match status" value="1"/>
</dbReference>
<feature type="domain" description="Glycosyl transferase family 1" evidence="2">
    <location>
        <begin position="185"/>
        <end position="335"/>
    </location>
</feature>
<name>A0A934UQI1_9BURK</name>
<dbReference type="InterPro" id="IPR028098">
    <property type="entry name" value="Glyco_trans_4-like_N"/>
</dbReference>
<dbReference type="Pfam" id="PF00534">
    <property type="entry name" value="Glycos_transf_1"/>
    <property type="match status" value="1"/>
</dbReference>
<evidence type="ECO:0000256" key="1">
    <source>
        <dbReference type="ARBA" id="ARBA00022679"/>
    </source>
</evidence>
<dbReference type="EMBL" id="JAEDAO010000001">
    <property type="protein sequence ID" value="MBK0391673.1"/>
    <property type="molecule type" value="Genomic_DNA"/>
</dbReference>
<evidence type="ECO:0000313" key="4">
    <source>
        <dbReference type="EMBL" id="MBK0391673.1"/>
    </source>
</evidence>
<sequence>MPKGIAINGRFLTQRTTGVQRYAREIVRALDAEGPHDIDVELVCPPGAERLELRRIRQTFRGTGAGHAWEQLQLPWYAAGRPLLCLCNLAPILCRQRTVVIHDAAVFDSPGGYGRTFVAWYRFVHRALAASGAHVVTVSEFSRARLAAALHVAPRDIEVVGGAVDHVDRIQPDPAVVDTLGLRGTPYVLAIGSLHPNKNIAMLEAAMADPRLARLRLVVAGGRAPRVFRDEGDRQRAGNIHYAGYVSDEQLLGLLQHAAVFVFPSRYEGFGLPPLEAMRTGCPVLASHAASIPEVCGAAATYFDPDDTSQMASVIAAVATDETERARLAAAGRRRTDPLRWSVQAHALLDHVRRTASPATAHQPHPT</sequence>
<dbReference type="Proteomes" id="UP000617041">
    <property type="component" value="Unassembled WGS sequence"/>
</dbReference>
<protein>
    <submittedName>
        <fullName evidence="4">Glycosyltransferase family 4 protein</fullName>
    </submittedName>
</protein>
<evidence type="ECO:0000313" key="5">
    <source>
        <dbReference type="Proteomes" id="UP000617041"/>
    </source>
</evidence>
<dbReference type="AlphaFoldDB" id="A0A934UQI1"/>
<reference evidence="4" key="1">
    <citation type="submission" date="2020-12" db="EMBL/GenBank/DDBJ databases">
        <title>Ramlibacter sp. nov., isolated from a freshwater alga, Cryptomonas.</title>
        <authorList>
            <person name="Kim H.M."/>
            <person name="Jeon C.O."/>
        </authorList>
    </citation>
    <scope>NUCLEOTIDE SEQUENCE</scope>
    <source>
        <strain evidence="4">CrO1</strain>
    </source>
</reference>
<dbReference type="RefSeq" id="WP_200786475.1">
    <property type="nucleotide sequence ID" value="NZ_JAEDAO010000001.1"/>
</dbReference>
<evidence type="ECO:0000259" key="2">
    <source>
        <dbReference type="Pfam" id="PF00534"/>
    </source>
</evidence>
<dbReference type="InterPro" id="IPR001296">
    <property type="entry name" value="Glyco_trans_1"/>
</dbReference>
<proteinExistence type="predicted"/>
<dbReference type="SUPFAM" id="SSF53756">
    <property type="entry name" value="UDP-Glycosyltransferase/glycogen phosphorylase"/>
    <property type="match status" value="1"/>
</dbReference>
<accession>A0A934UQI1</accession>
<dbReference type="Pfam" id="PF13439">
    <property type="entry name" value="Glyco_transf_4"/>
    <property type="match status" value="1"/>
</dbReference>
<dbReference type="CDD" id="cd03809">
    <property type="entry name" value="GT4_MtfB-like"/>
    <property type="match status" value="1"/>
</dbReference>
<dbReference type="GO" id="GO:0009103">
    <property type="term" value="P:lipopolysaccharide biosynthetic process"/>
    <property type="evidence" value="ECO:0007669"/>
    <property type="project" value="TreeGrafter"/>
</dbReference>
<organism evidence="4 5">
    <name type="scientific">Ramlibacter algicola</name>
    <dbReference type="NCBI Taxonomy" id="2795217"/>
    <lineage>
        <taxon>Bacteria</taxon>
        <taxon>Pseudomonadati</taxon>
        <taxon>Pseudomonadota</taxon>
        <taxon>Betaproteobacteria</taxon>
        <taxon>Burkholderiales</taxon>
        <taxon>Comamonadaceae</taxon>
        <taxon>Ramlibacter</taxon>
    </lineage>
</organism>
<feature type="domain" description="Glycosyltransferase subfamily 4-like N-terminal" evidence="3">
    <location>
        <begin position="18"/>
        <end position="166"/>
    </location>
</feature>
<keyword evidence="5" id="KW-1185">Reference proteome</keyword>
<dbReference type="GO" id="GO:0016757">
    <property type="term" value="F:glycosyltransferase activity"/>
    <property type="evidence" value="ECO:0007669"/>
    <property type="project" value="InterPro"/>
</dbReference>
<dbReference type="PANTHER" id="PTHR46401">
    <property type="entry name" value="GLYCOSYLTRANSFERASE WBBK-RELATED"/>
    <property type="match status" value="1"/>
</dbReference>
<evidence type="ECO:0000259" key="3">
    <source>
        <dbReference type="Pfam" id="PF13439"/>
    </source>
</evidence>
<gene>
    <name evidence="4" type="ORF">I8E28_03640</name>
</gene>